<reference evidence="1 3" key="1">
    <citation type="journal article" date="2008" name="Science">
        <title>The Physcomitrella genome reveals evolutionary insights into the conquest of land by plants.</title>
        <authorList>
            <person name="Rensing S."/>
            <person name="Lang D."/>
            <person name="Zimmer A."/>
            <person name="Terry A."/>
            <person name="Salamov A."/>
            <person name="Shapiro H."/>
            <person name="Nishiyama T."/>
            <person name="Perroud P.-F."/>
            <person name="Lindquist E."/>
            <person name="Kamisugi Y."/>
            <person name="Tanahashi T."/>
            <person name="Sakakibara K."/>
            <person name="Fujita T."/>
            <person name="Oishi K."/>
            <person name="Shin-I T."/>
            <person name="Kuroki Y."/>
            <person name="Toyoda A."/>
            <person name="Suzuki Y."/>
            <person name="Hashimoto A."/>
            <person name="Yamaguchi K."/>
            <person name="Sugano A."/>
            <person name="Kohara Y."/>
            <person name="Fujiyama A."/>
            <person name="Anterola A."/>
            <person name="Aoki S."/>
            <person name="Ashton N."/>
            <person name="Barbazuk W.B."/>
            <person name="Barker E."/>
            <person name="Bennetzen J."/>
            <person name="Bezanilla M."/>
            <person name="Blankenship R."/>
            <person name="Cho S.H."/>
            <person name="Dutcher S."/>
            <person name="Estelle M."/>
            <person name="Fawcett J.A."/>
            <person name="Gundlach H."/>
            <person name="Hanada K."/>
            <person name="Heyl A."/>
            <person name="Hicks K.A."/>
            <person name="Hugh J."/>
            <person name="Lohr M."/>
            <person name="Mayer K."/>
            <person name="Melkozernov A."/>
            <person name="Murata T."/>
            <person name="Nelson D."/>
            <person name="Pils B."/>
            <person name="Prigge M."/>
            <person name="Reiss B."/>
            <person name="Renner T."/>
            <person name="Rombauts S."/>
            <person name="Rushton P."/>
            <person name="Sanderfoot A."/>
            <person name="Schween G."/>
            <person name="Shiu S.-H."/>
            <person name="Stueber K."/>
            <person name="Theodoulou F.L."/>
            <person name="Tu H."/>
            <person name="Van de Peer Y."/>
            <person name="Verrier P.J."/>
            <person name="Waters E."/>
            <person name="Wood A."/>
            <person name="Yang L."/>
            <person name="Cove D."/>
            <person name="Cuming A."/>
            <person name="Hasebe M."/>
            <person name="Lucas S."/>
            <person name="Mishler D.B."/>
            <person name="Reski R."/>
            <person name="Grigoriev I."/>
            <person name="Quatrano R.S."/>
            <person name="Boore J.L."/>
        </authorList>
    </citation>
    <scope>NUCLEOTIDE SEQUENCE [LARGE SCALE GENOMIC DNA]</scope>
    <source>
        <strain evidence="2 3">cv. Gransden 2004</strain>
    </source>
</reference>
<dbReference type="EMBL" id="ABEU02000003">
    <property type="protein sequence ID" value="PNR58238.1"/>
    <property type="molecule type" value="Genomic_DNA"/>
</dbReference>
<dbReference type="EnsemblPlants" id="Pp3c3_31710V3.1">
    <property type="protein sequence ID" value="Pp3c3_31710V3.1"/>
    <property type="gene ID" value="Pp3c3_31710"/>
</dbReference>
<sequence length="189" mass="21938">MCSVENFDESGSKIFTSKISFSKQRDRWTSHELFGSLDIKGELDIMGTIAEGRNVTYSEHVEIPDPKSDKFHHYSLEDLNYSLEKINIPSSDSNLDSYSPCQFTSDSKGWVINHDQHILRGRGEQRDVKTRRMKVTSPSSLFRDGPCYTFEKPYRDQSPTNIHKRLKRKLAQTSFNKRQKQHAPMHPQL</sequence>
<protein>
    <submittedName>
        <fullName evidence="1 2">Uncharacterized protein</fullName>
    </submittedName>
</protein>
<evidence type="ECO:0000313" key="3">
    <source>
        <dbReference type="Proteomes" id="UP000006727"/>
    </source>
</evidence>
<proteinExistence type="predicted"/>
<keyword evidence="3" id="KW-1185">Reference proteome</keyword>
<gene>
    <name evidence="1" type="ORF">PHYPA_005233</name>
</gene>
<dbReference type="Proteomes" id="UP000006727">
    <property type="component" value="Chromosome 3"/>
</dbReference>
<accession>A0A2K1KWT7</accession>
<reference evidence="1 3" key="2">
    <citation type="journal article" date="2018" name="Plant J.">
        <title>The Physcomitrella patens chromosome-scale assembly reveals moss genome structure and evolution.</title>
        <authorList>
            <person name="Lang D."/>
            <person name="Ullrich K.K."/>
            <person name="Murat F."/>
            <person name="Fuchs J."/>
            <person name="Jenkins J."/>
            <person name="Haas F.B."/>
            <person name="Piednoel M."/>
            <person name="Gundlach H."/>
            <person name="Van Bel M."/>
            <person name="Meyberg R."/>
            <person name="Vives C."/>
            <person name="Morata J."/>
            <person name="Symeonidi A."/>
            <person name="Hiss M."/>
            <person name="Muchero W."/>
            <person name="Kamisugi Y."/>
            <person name="Saleh O."/>
            <person name="Blanc G."/>
            <person name="Decker E.L."/>
            <person name="van Gessel N."/>
            <person name="Grimwood J."/>
            <person name="Hayes R.D."/>
            <person name="Graham S.W."/>
            <person name="Gunter L.E."/>
            <person name="McDaniel S.F."/>
            <person name="Hoernstein S.N.W."/>
            <person name="Larsson A."/>
            <person name="Li F.W."/>
            <person name="Perroud P.F."/>
            <person name="Phillips J."/>
            <person name="Ranjan P."/>
            <person name="Rokshar D.S."/>
            <person name="Rothfels C.J."/>
            <person name="Schneider L."/>
            <person name="Shu S."/>
            <person name="Stevenson D.W."/>
            <person name="Thummler F."/>
            <person name="Tillich M."/>
            <person name="Villarreal Aguilar J.C."/>
            <person name="Widiez T."/>
            <person name="Wong G.K."/>
            <person name="Wymore A."/>
            <person name="Zhang Y."/>
            <person name="Zimmer A.D."/>
            <person name="Quatrano R.S."/>
            <person name="Mayer K.F.X."/>
            <person name="Goodstein D."/>
            <person name="Casacuberta J.M."/>
            <person name="Vandepoele K."/>
            <person name="Reski R."/>
            <person name="Cuming A.C."/>
            <person name="Tuskan G.A."/>
            <person name="Maumus F."/>
            <person name="Salse J."/>
            <person name="Schmutz J."/>
            <person name="Rensing S.A."/>
        </authorList>
    </citation>
    <scope>NUCLEOTIDE SEQUENCE [LARGE SCALE GENOMIC DNA]</scope>
    <source>
        <strain evidence="2 3">cv. Gransden 2004</strain>
    </source>
</reference>
<evidence type="ECO:0000313" key="1">
    <source>
        <dbReference type="EMBL" id="PNR58238.1"/>
    </source>
</evidence>
<dbReference type="PaxDb" id="3218-PP1S55_274V6.1"/>
<dbReference type="AlphaFoldDB" id="A0A2K1KWT7"/>
<reference evidence="2" key="3">
    <citation type="submission" date="2020-12" db="UniProtKB">
        <authorList>
            <consortium name="EnsemblPlants"/>
        </authorList>
    </citation>
    <scope>IDENTIFICATION</scope>
</reference>
<dbReference type="Gramene" id="Pp3c3_31710V3.1">
    <property type="protein sequence ID" value="Pp3c3_31710V3.1"/>
    <property type="gene ID" value="Pp3c3_31710"/>
</dbReference>
<evidence type="ECO:0000313" key="2">
    <source>
        <dbReference type="EnsemblPlants" id="Pp3c3_31710V3.1"/>
    </source>
</evidence>
<name>A0A2K1KWT7_PHYPA</name>
<organism evidence="1">
    <name type="scientific">Physcomitrium patens</name>
    <name type="common">Spreading-leaved earth moss</name>
    <name type="synonym">Physcomitrella patens</name>
    <dbReference type="NCBI Taxonomy" id="3218"/>
    <lineage>
        <taxon>Eukaryota</taxon>
        <taxon>Viridiplantae</taxon>
        <taxon>Streptophyta</taxon>
        <taxon>Embryophyta</taxon>
        <taxon>Bryophyta</taxon>
        <taxon>Bryophytina</taxon>
        <taxon>Bryopsida</taxon>
        <taxon>Funariidae</taxon>
        <taxon>Funariales</taxon>
        <taxon>Funariaceae</taxon>
        <taxon>Physcomitrium</taxon>
    </lineage>
</organism>